<feature type="transmembrane region" description="Helical" evidence="1">
    <location>
        <begin position="41"/>
        <end position="62"/>
    </location>
</feature>
<dbReference type="RefSeq" id="WP_379665407.1">
    <property type="nucleotide sequence ID" value="NZ_JBHULH010000001.1"/>
</dbReference>
<keyword evidence="1" id="KW-0472">Membrane</keyword>
<evidence type="ECO:0000313" key="3">
    <source>
        <dbReference type="Proteomes" id="UP001597508"/>
    </source>
</evidence>
<keyword evidence="1" id="KW-0812">Transmembrane</keyword>
<protein>
    <submittedName>
        <fullName evidence="2">Uncharacterized protein</fullName>
    </submittedName>
</protein>
<gene>
    <name evidence="2" type="ORF">ACFSRZ_04915</name>
</gene>
<comment type="caution">
    <text evidence="2">The sequence shown here is derived from an EMBL/GenBank/DDBJ whole genome shotgun (WGS) entry which is preliminary data.</text>
</comment>
<keyword evidence="3" id="KW-1185">Reference proteome</keyword>
<keyword evidence="1" id="KW-1133">Transmembrane helix</keyword>
<organism evidence="2 3">
    <name type="scientific">Pseudotenacibaculum haliotis</name>
    <dbReference type="NCBI Taxonomy" id="1862138"/>
    <lineage>
        <taxon>Bacteria</taxon>
        <taxon>Pseudomonadati</taxon>
        <taxon>Bacteroidota</taxon>
        <taxon>Flavobacteriia</taxon>
        <taxon>Flavobacteriales</taxon>
        <taxon>Flavobacteriaceae</taxon>
        <taxon>Pseudotenacibaculum</taxon>
    </lineage>
</organism>
<evidence type="ECO:0000256" key="1">
    <source>
        <dbReference type="SAM" id="Phobius"/>
    </source>
</evidence>
<dbReference type="EMBL" id="JBHULH010000001">
    <property type="protein sequence ID" value="MFD2566702.1"/>
    <property type="molecule type" value="Genomic_DNA"/>
</dbReference>
<name>A0ABW5LQL5_9FLAO</name>
<reference evidence="3" key="1">
    <citation type="journal article" date="2019" name="Int. J. Syst. Evol. Microbiol.">
        <title>The Global Catalogue of Microorganisms (GCM) 10K type strain sequencing project: providing services to taxonomists for standard genome sequencing and annotation.</title>
        <authorList>
            <consortium name="The Broad Institute Genomics Platform"/>
            <consortium name="The Broad Institute Genome Sequencing Center for Infectious Disease"/>
            <person name="Wu L."/>
            <person name="Ma J."/>
        </authorList>
    </citation>
    <scope>NUCLEOTIDE SEQUENCE [LARGE SCALE GENOMIC DNA]</scope>
    <source>
        <strain evidence="3">KCTC 52127</strain>
    </source>
</reference>
<accession>A0ABW5LQL5</accession>
<proteinExistence type="predicted"/>
<sequence>MGVKNYTIVQNSYTRGTLSFKKIPFYLWRLKTRGFNGMQKTIITALMTIFVFAFVSLIYFFITKGL</sequence>
<evidence type="ECO:0000313" key="2">
    <source>
        <dbReference type="EMBL" id="MFD2566702.1"/>
    </source>
</evidence>
<dbReference type="Proteomes" id="UP001597508">
    <property type="component" value="Unassembled WGS sequence"/>
</dbReference>